<evidence type="ECO:0000256" key="4">
    <source>
        <dbReference type="ARBA" id="ARBA00023125"/>
    </source>
</evidence>
<evidence type="ECO:0000256" key="7">
    <source>
        <dbReference type="SAM" id="MobiDB-lite"/>
    </source>
</evidence>
<name>A0AAN6WPB0_9PEZI</name>
<dbReference type="InterPro" id="IPR001138">
    <property type="entry name" value="Zn2Cys6_DnaBD"/>
</dbReference>
<evidence type="ECO:0000256" key="1">
    <source>
        <dbReference type="ARBA" id="ARBA00022723"/>
    </source>
</evidence>
<feature type="region of interest" description="Disordered" evidence="7">
    <location>
        <begin position="49"/>
        <end position="74"/>
    </location>
</feature>
<dbReference type="InterPro" id="IPR007219">
    <property type="entry name" value="XnlR_reg_dom"/>
</dbReference>
<organism evidence="9 10">
    <name type="scientific">Podospora australis</name>
    <dbReference type="NCBI Taxonomy" id="1536484"/>
    <lineage>
        <taxon>Eukaryota</taxon>
        <taxon>Fungi</taxon>
        <taxon>Dikarya</taxon>
        <taxon>Ascomycota</taxon>
        <taxon>Pezizomycotina</taxon>
        <taxon>Sordariomycetes</taxon>
        <taxon>Sordariomycetidae</taxon>
        <taxon>Sordariales</taxon>
        <taxon>Podosporaceae</taxon>
        <taxon>Podospora</taxon>
    </lineage>
</organism>
<evidence type="ECO:0000259" key="8">
    <source>
        <dbReference type="SMART" id="SM00906"/>
    </source>
</evidence>
<feature type="compositionally biased region" description="Low complexity" evidence="7">
    <location>
        <begin position="49"/>
        <end position="62"/>
    </location>
</feature>
<evidence type="ECO:0000256" key="6">
    <source>
        <dbReference type="ARBA" id="ARBA00023242"/>
    </source>
</evidence>
<proteinExistence type="predicted"/>
<feature type="domain" description="Xylanolytic transcriptional activator regulatory" evidence="8">
    <location>
        <begin position="345"/>
        <end position="422"/>
    </location>
</feature>
<dbReference type="AlphaFoldDB" id="A0AAN6WPB0"/>
<keyword evidence="3" id="KW-0805">Transcription regulation</keyword>
<evidence type="ECO:0000256" key="5">
    <source>
        <dbReference type="ARBA" id="ARBA00023163"/>
    </source>
</evidence>
<accession>A0AAN6WPB0</accession>
<reference evidence="9" key="1">
    <citation type="journal article" date="2023" name="Mol. Phylogenet. Evol.">
        <title>Genome-scale phylogeny and comparative genomics of the fungal order Sordariales.</title>
        <authorList>
            <person name="Hensen N."/>
            <person name="Bonometti L."/>
            <person name="Westerberg I."/>
            <person name="Brannstrom I.O."/>
            <person name="Guillou S."/>
            <person name="Cros-Aarteil S."/>
            <person name="Calhoun S."/>
            <person name="Haridas S."/>
            <person name="Kuo A."/>
            <person name="Mondo S."/>
            <person name="Pangilinan J."/>
            <person name="Riley R."/>
            <person name="LaButti K."/>
            <person name="Andreopoulos B."/>
            <person name="Lipzen A."/>
            <person name="Chen C."/>
            <person name="Yan M."/>
            <person name="Daum C."/>
            <person name="Ng V."/>
            <person name="Clum A."/>
            <person name="Steindorff A."/>
            <person name="Ohm R.A."/>
            <person name="Martin F."/>
            <person name="Silar P."/>
            <person name="Natvig D.O."/>
            <person name="Lalanne C."/>
            <person name="Gautier V."/>
            <person name="Ament-Velasquez S.L."/>
            <person name="Kruys A."/>
            <person name="Hutchinson M.I."/>
            <person name="Powell A.J."/>
            <person name="Barry K."/>
            <person name="Miller A.N."/>
            <person name="Grigoriev I.V."/>
            <person name="Debuchy R."/>
            <person name="Gladieux P."/>
            <person name="Hiltunen Thoren M."/>
            <person name="Johannesson H."/>
        </authorList>
    </citation>
    <scope>NUCLEOTIDE SEQUENCE</scope>
    <source>
        <strain evidence="9">PSN309</strain>
    </source>
</reference>
<protein>
    <recommendedName>
        <fullName evidence="8">Xylanolytic transcriptional activator regulatory domain-containing protein</fullName>
    </recommendedName>
</protein>
<dbReference type="SMART" id="SM00906">
    <property type="entry name" value="Fungal_trans"/>
    <property type="match status" value="1"/>
</dbReference>
<dbReference type="CDD" id="cd00067">
    <property type="entry name" value="GAL4"/>
    <property type="match status" value="1"/>
</dbReference>
<keyword evidence="4" id="KW-0238">DNA-binding</keyword>
<dbReference type="GO" id="GO:0006351">
    <property type="term" value="P:DNA-templated transcription"/>
    <property type="evidence" value="ECO:0007669"/>
    <property type="project" value="InterPro"/>
</dbReference>
<dbReference type="SUPFAM" id="SSF57701">
    <property type="entry name" value="Zn2/Cys6 DNA-binding domain"/>
    <property type="match status" value="1"/>
</dbReference>
<evidence type="ECO:0000256" key="3">
    <source>
        <dbReference type="ARBA" id="ARBA00023015"/>
    </source>
</evidence>
<feature type="compositionally biased region" description="Basic and acidic residues" evidence="7">
    <location>
        <begin position="157"/>
        <end position="170"/>
    </location>
</feature>
<comment type="caution">
    <text evidence="9">The sequence shown here is derived from an EMBL/GenBank/DDBJ whole genome shotgun (WGS) entry which is preliminary data.</text>
</comment>
<dbReference type="InterPro" id="IPR052073">
    <property type="entry name" value="Amide_Lactam_Regulators"/>
</dbReference>
<dbReference type="GO" id="GO:0000981">
    <property type="term" value="F:DNA-binding transcription factor activity, RNA polymerase II-specific"/>
    <property type="evidence" value="ECO:0007669"/>
    <property type="project" value="InterPro"/>
</dbReference>
<feature type="region of interest" description="Disordered" evidence="7">
    <location>
        <begin position="751"/>
        <end position="790"/>
    </location>
</feature>
<feature type="compositionally biased region" description="Basic and acidic residues" evidence="7">
    <location>
        <begin position="498"/>
        <end position="508"/>
    </location>
</feature>
<keyword evidence="2" id="KW-0862">Zinc</keyword>
<reference evidence="9" key="2">
    <citation type="submission" date="2023-05" db="EMBL/GenBank/DDBJ databases">
        <authorList>
            <consortium name="Lawrence Berkeley National Laboratory"/>
            <person name="Steindorff A."/>
            <person name="Hensen N."/>
            <person name="Bonometti L."/>
            <person name="Westerberg I."/>
            <person name="Brannstrom I.O."/>
            <person name="Guillou S."/>
            <person name="Cros-Aarteil S."/>
            <person name="Calhoun S."/>
            <person name="Haridas S."/>
            <person name="Kuo A."/>
            <person name="Mondo S."/>
            <person name="Pangilinan J."/>
            <person name="Riley R."/>
            <person name="Labutti K."/>
            <person name="Andreopoulos B."/>
            <person name="Lipzen A."/>
            <person name="Chen C."/>
            <person name="Yanf M."/>
            <person name="Daum C."/>
            <person name="Ng V."/>
            <person name="Clum A."/>
            <person name="Ohm R."/>
            <person name="Martin F."/>
            <person name="Silar P."/>
            <person name="Natvig D."/>
            <person name="Lalanne C."/>
            <person name="Gautier V."/>
            <person name="Ament-Velasquez S.L."/>
            <person name="Kruys A."/>
            <person name="Hutchinson M.I."/>
            <person name="Powell A.J."/>
            <person name="Barry K."/>
            <person name="Miller A.N."/>
            <person name="Grigoriev I.V."/>
            <person name="Debuchy R."/>
            <person name="Gladieux P."/>
            <person name="Thoren M.H."/>
            <person name="Johannesson H."/>
        </authorList>
    </citation>
    <scope>NUCLEOTIDE SEQUENCE</scope>
    <source>
        <strain evidence="9">PSN309</strain>
    </source>
</reference>
<keyword evidence="10" id="KW-1185">Reference proteome</keyword>
<dbReference type="InterPro" id="IPR036864">
    <property type="entry name" value="Zn2-C6_fun-type_DNA-bd_sf"/>
</dbReference>
<keyword evidence="6" id="KW-0539">Nucleus</keyword>
<dbReference type="GO" id="GO:0008270">
    <property type="term" value="F:zinc ion binding"/>
    <property type="evidence" value="ECO:0007669"/>
    <property type="project" value="InterPro"/>
</dbReference>
<dbReference type="PANTHER" id="PTHR47171">
    <property type="entry name" value="FARA-RELATED"/>
    <property type="match status" value="1"/>
</dbReference>
<feature type="compositionally biased region" description="Polar residues" evidence="7">
    <location>
        <begin position="64"/>
        <end position="73"/>
    </location>
</feature>
<feature type="compositionally biased region" description="Basic and acidic residues" evidence="7">
    <location>
        <begin position="675"/>
        <end position="687"/>
    </location>
</feature>
<dbReference type="GO" id="GO:0003677">
    <property type="term" value="F:DNA binding"/>
    <property type="evidence" value="ECO:0007669"/>
    <property type="project" value="UniProtKB-KW"/>
</dbReference>
<evidence type="ECO:0000313" key="9">
    <source>
        <dbReference type="EMBL" id="KAK4185625.1"/>
    </source>
</evidence>
<feature type="compositionally biased region" description="Low complexity" evidence="7">
    <location>
        <begin position="751"/>
        <end position="762"/>
    </location>
</feature>
<dbReference type="CDD" id="cd12148">
    <property type="entry name" value="fungal_TF_MHR"/>
    <property type="match status" value="1"/>
</dbReference>
<evidence type="ECO:0000256" key="2">
    <source>
        <dbReference type="ARBA" id="ARBA00022833"/>
    </source>
</evidence>
<feature type="region of interest" description="Disordered" evidence="7">
    <location>
        <begin position="87"/>
        <end position="170"/>
    </location>
</feature>
<dbReference type="EMBL" id="MU864444">
    <property type="protein sequence ID" value="KAK4185625.1"/>
    <property type="molecule type" value="Genomic_DNA"/>
</dbReference>
<feature type="region of interest" description="Disordered" evidence="7">
    <location>
        <begin position="495"/>
        <end position="520"/>
    </location>
</feature>
<keyword evidence="5" id="KW-0804">Transcription</keyword>
<feature type="region of interest" description="Disordered" evidence="7">
    <location>
        <begin position="626"/>
        <end position="690"/>
    </location>
</feature>
<sequence length="839" mass="92643">MSSIRNGATTHVRFVGHDAAGLPVKRKQAHQACDTCRKRKKRCVHLDNAAAEETQTATPESTRSVRSTNQSGDDVSDAATQLLRFFSQVRDKPGQGDTGKDRPDQEGQQLETPPQFLGDLNPEGILAEATMTDTAKDKRPGVAVPRWTGSSKASSPHGEDGSPRSDHDLELDNDTSVRGFFLSVPQGDGTWAKVPVQDRAAMVLVRQLLSGVEIASTILPSQSEWQAMRDVYLRKIHPIFPIFERSTILELPKETNIRELVQAAVCLAASTDPDVHGHLKLGFPEQGAKVLVRRPVDYRTYSSAVADFINLRIKSRELPPIYNLQVMALTCLYWQPDKIHERSAPLTLFASLVSMVHSHGIHLELLGKGHPVDRTSTPGAGRQLFKCLYALDRLLAAFSGRPVFFHNEDLLDRPKPDPEDPPSFRLFMSLILLLDEVIEMYRPRPKVTYIDIPVYEHMALDVGAQGEPEVILTTLEVLYHAIGILSVRMSRQRFATSPEHDTQPRDNYQHLPPSSVNARRSHSADRILDVITGYKLSPMPFVPYALSLSLSVAYRKWRFSQLPMFRTRGKADFEKVHAAMQELCGVWGSARLSTELGNAVVKHLERGEALLRERAKNKGCICSNVSTVSNTSRRSGPEESGATLPNMNNPGARTRWLIEKPDIPSRPPSTAPRRSSSDETHTADKIDTTAIQSTPLCVSVANPSTWVPPQVSPFDNTPISVLDTPVSSSSTLVNHPAHHLPKTIFHNSSTATTTTHEGTAAASDHPERSFTPNTEVAPPHHNNSSGGGDMDLSQEDFVPSDSLIFDSWDPDLAQMFDYSFASNLDPGNPFGSCEYLGFT</sequence>
<feature type="compositionally biased region" description="Basic and acidic residues" evidence="7">
    <location>
        <begin position="89"/>
        <end position="105"/>
    </location>
</feature>
<gene>
    <name evidence="9" type="ORF">QBC35DRAFT_438985</name>
</gene>
<keyword evidence="1" id="KW-0479">Metal-binding</keyword>
<evidence type="ECO:0000313" key="10">
    <source>
        <dbReference type="Proteomes" id="UP001302126"/>
    </source>
</evidence>
<dbReference type="Proteomes" id="UP001302126">
    <property type="component" value="Unassembled WGS sequence"/>
</dbReference>